<reference evidence="1 2" key="1">
    <citation type="journal article" date="2019" name="Sci. Rep.">
        <title>Orb-weaving spider Araneus ventricosus genome elucidates the spidroin gene catalogue.</title>
        <authorList>
            <person name="Kono N."/>
            <person name="Nakamura H."/>
            <person name="Ohtoshi R."/>
            <person name="Moran D.A.P."/>
            <person name="Shinohara A."/>
            <person name="Yoshida Y."/>
            <person name="Fujiwara M."/>
            <person name="Mori M."/>
            <person name="Tomita M."/>
            <person name="Arakawa K."/>
        </authorList>
    </citation>
    <scope>NUCLEOTIDE SEQUENCE [LARGE SCALE GENOMIC DNA]</scope>
</reference>
<organism evidence="1 2">
    <name type="scientific">Araneus ventricosus</name>
    <name type="common">Orbweaver spider</name>
    <name type="synonym">Epeira ventricosa</name>
    <dbReference type="NCBI Taxonomy" id="182803"/>
    <lineage>
        <taxon>Eukaryota</taxon>
        <taxon>Metazoa</taxon>
        <taxon>Ecdysozoa</taxon>
        <taxon>Arthropoda</taxon>
        <taxon>Chelicerata</taxon>
        <taxon>Arachnida</taxon>
        <taxon>Araneae</taxon>
        <taxon>Araneomorphae</taxon>
        <taxon>Entelegynae</taxon>
        <taxon>Araneoidea</taxon>
        <taxon>Araneidae</taxon>
        <taxon>Araneus</taxon>
    </lineage>
</organism>
<dbReference type="EMBL" id="BGPR01001606">
    <property type="protein sequence ID" value="GBM57779.1"/>
    <property type="molecule type" value="Genomic_DNA"/>
</dbReference>
<proteinExistence type="predicted"/>
<evidence type="ECO:0000313" key="2">
    <source>
        <dbReference type="Proteomes" id="UP000499080"/>
    </source>
</evidence>
<keyword evidence="2" id="KW-1185">Reference proteome</keyword>
<gene>
    <name evidence="1" type="ORF">AVEN_90949_1</name>
</gene>
<protein>
    <submittedName>
        <fullName evidence="1">Uncharacterized protein</fullName>
    </submittedName>
</protein>
<evidence type="ECO:0000313" key="1">
    <source>
        <dbReference type="EMBL" id="GBM57779.1"/>
    </source>
</evidence>
<comment type="caution">
    <text evidence="1">The sequence shown here is derived from an EMBL/GenBank/DDBJ whole genome shotgun (WGS) entry which is preliminary data.</text>
</comment>
<dbReference type="Proteomes" id="UP000499080">
    <property type="component" value="Unassembled WGS sequence"/>
</dbReference>
<name>A0A4Y2GY00_ARAVE</name>
<sequence length="106" mass="11513">MVVGGGGSLPAGPLLALHPSWVGRACVGIFTPHKRLATTYDLACNRPIHGGSSVESDFKPETFRPQSRDLTTRQSRTLNLKRPVTFVNTGLVIFSVDVTYLTISQM</sequence>
<accession>A0A4Y2GY00</accession>
<dbReference type="AlphaFoldDB" id="A0A4Y2GY00"/>